<gene>
    <name evidence="1" type="ORF">KFL01_20700</name>
</gene>
<dbReference type="EMBL" id="BJZR01000061">
    <property type="protein sequence ID" value="GEO92764.1"/>
    <property type="molecule type" value="Genomic_DNA"/>
</dbReference>
<evidence type="ECO:0008006" key="3">
    <source>
        <dbReference type="Google" id="ProtNLM"/>
    </source>
</evidence>
<reference evidence="1 2" key="1">
    <citation type="submission" date="2019-07" db="EMBL/GenBank/DDBJ databases">
        <title>Whole genome shotgun sequence of Kocuria flava NBRC 107626.</title>
        <authorList>
            <person name="Hosoyama A."/>
            <person name="Uohara A."/>
            <person name="Ohji S."/>
            <person name="Ichikawa N."/>
        </authorList>
    </citation>
    <scope>NUCLEOTIDE SEQUENCE [LARGE SCALE GENOMIC DNA]</scope>
    <source>
        <strain evidence="1 2">NBRC 107626</strain>
    </source>
</reference>
<evidence type="ECO:0000313" key="1">
    <source>
        <dbReference type="EMBL" id="GEO92764.1"/>
    </source>
</evidence>
<evidence type="ECO:0000313" key="2">
    <source>
        <dbReference type="Proteomes" id="UP000321155"/>
    </source>
</evidence>
<name>A0ABQ0XAT6_9MICC</name>
<organism evidence="1 2">
    <name type="scientific">Kocuria flava</name>
    <dbReference type="NCBI Taxonomy" id="446860"/>
    <lineage>
        <taxon>Bacteria</taxon>
        <taxon>Bacillati</taxon>
        <taxon>Actinomycetota</taxon>
        <taxon>Actinomycetes</taxon>
        <taxon>Micrococcales</taxon>
        <taxon>Micrococcaceae</taxon>
        <taxon>Kocuria</taxon>
    </lineage>
</organism>
<accession>A0ABQ0XAT6</accession>
<comment type="caution">
    <text evidence="1">The sequence shown here is derived from an EMBL/GenBank/DDBJ whole genome shotgun (WGS) entry which is preliminary data.</text>
</comment>
<dbReference type="Pfam" id="PF16951">
    <property type="entry name" value="MaAIMP_sms"/>
    <property type="match status" value="1"/>
</dbReference>
<proteinExistence type="predicted"/>
<dbReference type="RefSeq" id="WP_101851871.1">
    <property type="nucleotide sequence ID" value="NZ_BJZR01000061.1"/>
</dbReference>
<dbReference type="InterPro" id="IPR031596">
    <property type="entry name" value="MaAIMP_sms"/>
</dbReference>
<keyword evidence="2" id="KW-1185">Reference proteome</keyword>
<dbReference type="NCBIfam" id="NF033493">
    <property type="entry name" value="MetS_like_NSS"/>
    <property type="match status" value="1"/>
</dbReference>
<dbReference type="Proteomes" id="UP000321155">
    <property type="component" value="Unassembled WGS sequence"/>
</dbReference>
<sequence>MTPIAIVMLIVAALTLWGGFTAAVLHLRRQPEIPDVDQGFGADDYVRTT</sequence>
<protein>
    <recommendedName>
        <fullName evidence="3">Methionine/alanine importer small subunit</fullName>
    </recommendedName>
</protein>